<feature type="transmembrane region" description="Helical" evidence="10">
    <location>
        <begin position="311"/>
        <end position="330"/>
    </location>
</feature>
<dbReference type="GeneID" id="98002922"/>
<dbReference type="GO" id="GO:0016746">
    <property type="term" value="F:acyltransferase activity"/>
    <property type="evidence" value="ECO:0007669"/>
    <property type="project" value="UniProtKB-KW"/>
</dbReference>
<comment type="subcellular location">
    <subcellularLocation>
        <location evidence="1">Cell membrane</location>
        <topology evidence="1">Multi-pass membrane protein</topology>
    </subcellularLocation>
</comment>
<dbReference type="PANTHER" id="PTHR13285">
    <property type="entry name" value="ACYLTRANSFERASE"/>
    <property type="match status" value="1"/>
</dbReference>
<protein>
    <submittedName>
        <fullName evidence="11">MBOAT family protein</fullName>
    </submittedName>
</protein>
<evidence type="ECO:0000256" key="1">
    <source>
        <dbReference type="ARBA" id="ARBA00004651"/>
    </source>
</evidence>
<feature type="transmembrane region" description="Helical" evidence="10">
    <location>
        <begin position="374"/>
        <end position="401"/>
    </location>
</feature>
<keyword evidence="3 9" id="KW-1003">Cell membrane</keyword>
<evidence type="ECO:0000256" key="8">
    <source>
        <dbReference type="ARBA" id="ARBA00023315"/>
    </source>
</evidence>
<sequence length="403" mass="44438">MGFYTSPSFFLALAVLVVPAAALGLTGRRIKPYGMAASCAMLALLFAGDPRGLAAFAVFLAAASASAYAVWHSWVRPGGSKSLAVYRASLAATVAPLVIYKVGAVFDQNLLGFIGISYLTFKAVQVLIEMRDGLIERLAPLDYAYFLTFFATFTSGPIDRSRRFMEDADARPDRRAYADLLTRGVLMLFAGAVMQLVLATMARGFYDPASAPAGVLTVDALAVPAAVREVVRAYGYAAYLFFDFAGYSLMAVGASCCFGIATPANFRAPYVAVDIKDFWNRWHITLSTWLRDFVFMRFVRTATKRKLFANRVQTACAGYLVNMALMGAWHGLTVDYLAYGVYHGLLLAAAEVYQKRSAFYKRHRRERWYRLLSWFITMQLVVLGFALFSGQITTLVCAALRGR</sequence>
<dbReference type="OrthoDB" id="139172at2"/>
<dbReference type="eggNOG" id="COG1696">
    <property type="taxonomic scope" value="Bacteria"/>
</dbReference>
<evidence type="ECO:0000256" key="6">
    <source>
        <dbReference type="ARBA" id="ARBA00022989"/>
    </source>
</evidence>
<evidence type="ECO:0000313" key="12">
    <source>
        <dbReference type="Proteomes" id="UP000003560"/>
    </source>
</evidence>
<evidence type="ECO:0000256" key="4">
    <source>
        <dbReference type="ARBA" id="ARBA00022679"/>
    </source>
</evidence>
<dbReference type="PANTHER" id="PTHR13285:SF23">
    <property type="entry name" value="TEICHOIC ACID D-ALANYLTRANSFERASE"/>
    <property type="match status" value="1"/>
</dbReference>
<feature type="transmembrane region" description="Helical" evidence="10">
    <location>
        <begin position="180"/>
        <end position="202"/>
    </location>
</feature>
<dbReference type="Pfam" id="PF03062">
    <property type="entry name" value="MBOAT"/>
    <property type="match status" value="1"/>
</dbReference>
<evidence type="ECO:0000256" key="9">
    <source>
        <dbReference type="PIRNR" id="PIRNR016636"/>
    </source>
</evidence>
<dbReference type="InterPro" id="IPR024024">
    <property type="entry name" value="DltB"/>
</dbReference>
<comment type="caution">
    <text evidence="11">The sequence shown here is derived from an EMBL/GenBank/DDBJ whole genome shotgun (WGS) entry which is preliminary data.</text>
</comment>
<feature type="transmembrane region" description="Helical" evidence="10">
    <location>
        <begin position="83"/>
        <end position="103"/>
    </location>
</feature>
<feature type="transmembrane region" description="Helical" evidence="10">
    <location>
        <begin position="336"/>
        <end position="353"/>
    </location>
</feature>
<reference evidence="11 12" key="2">
    <citation type="submission" date="2008-10" db="EMBL/GenBank/DDBJ databases">
        <authorList>
            <person name="Fulton L."/>
            <person name="Clifton S."/>
            <person name="Fulton B."/>
            <person name="Xu J."/>
            <person name="Minx P."/>
            <person name="Pepin K.H."/>
            <person name="Johnson M."/>
            <person name="Thiruvilangam P."/>
            <person name="Bhonagiri V."/>
            <person name="Nash W.E."/>
            <person name="Mardis E.R."/>
            <person name="Wilson R.K."/>
        </authorList>
    </citation>
    <scope>NUCLEOTIDE SEQUENCE [LARGE SCALE GENOMIC DNA]</scope>
    <source>
        <strain evidence="11 12">DSM 13279</strain>
    </source>
</reference>
<dbReference type="InterPro" id="IPR024194">
    <property type="entry name" value="Ac/AlaTfrase_AlgI/DltB"/>
</dbReference>
<dbReference type="InterPro" id="IPR004299">
    <property type="entry name" value="MBOAT_fam"/>
</dbReference>
<feature type="transmembrane region" description="Helical" evidence="10">
    <location>
        <begin position="53"/>
        <end position="71"/>
    </location>
</feature>
<evidence type="ECO:0000313" key="11">
    <source>
        <dbReference type="EMBL" id="EEA91167.1"/>
    </source>
</evidence>
<keyword evidence="4 9" id="KW-0808">Transferase</keyword>
<evidence type="ECO:0000256" key="3">
    <source>
        <dbReference type="ARBA" id="ARBA00022475"/>
    </source>
</evidence>
<accession>B6G975</accession>
<evidence type="ECO:0000256" key="10">
    <source>
        <dbReference type="SAM" id="Phobius"/>
    </source>
</evidence>
<evidence type="ECO:0000256" key="5">
    <source>
        <dbReference type="ARBA" id="ARBA00022692"/>
    </source>
</evidence>
<comment type="similarity">
    <text evidence="2 9">Belongs to the membrane-bound acyltransferase family.</text>
</comment>
<keyword evidence="12" id="KW-1185">Reference proteome</keyword>
<feature type="transmembrane region" description="Helical" evidence="10">
    <location>
        <begin position="239"/>
        <end position="261"/>
    </location>
</feature>
<dbReference type="GO" id="GO:0070395">
    <property type="term" value="P:lipoteichoic acid biosynthetic process"/>
    <property type="evidence" value="ECO:0007669"/>
    <property type="project" value="InterPro"/>
</dbReference>
<dbReference type="NCBIfam" id="TIGR04091">
    <property type="entry name" value="LTA_dltB"/>
    <property type="match status" value="1"/>
</dbReference>
<evidence type="ECO:0000256" key="2">
    <source>
        <dbReference type="ARBA" id="ARBA00010323"/>
    </source>
</evidence>
<dbReference type="HOGENOM" id="CLU_025255_2_0_11"/>
<keyword evidence="7 9" id="KW-0472">Membrane</keyword>
<organism evidence="11 12">
    <name type="scientific">Collinsella stercoris DSM 13279</name>
    <dbReference type="NCBI Taxonomy" id="445975"/>
    <lineage>
        <taxon>Bacteria</taxon>
        <taxon>Bacillati</taxon>
        <taxon>Actinomycetota</taxon>
        <taxon>Coriobacteriia</taxon>
        <taxon>Coriobacteriales</taxon>
        <taxon>Coriobacteriaceae</taxon>
        <taxon>Collinsella</taxon>
    </lineage>
</organism>
<keyword evidence="8 9" id="KW-0012">Acyltransferase</keyword>
<gene>
    <name evidence="11" type="ORF">COLSTE_00616</name>
</gene>
<keyword evidence="6 10" id="KW-1133">Transmembrane helix</keyword>
<reference evidence="11 12" key="1">
    <citation type="submission" date="2008-10" db="EMBL/GenBank/DDBJ databases">
        <title>Draft genome sequence of Collinsella stercoris (DSM 13279).</title>
        <authorList>
            <person name="Sudarsanam P."/>
            <person name="Ley R."/>
            <person name="Guruge J."/>
            <person name="Turnbaugh P.J."/>
            <person name="Mahowald M."/>
            <person name="Liep D."/>
            <person name="Gordon J."/>
        </authorList>
    </citation>
    <scope>NUCLEOTIDE SEQUENCE [LARGE SCALE GENOMIC DNA]</scope>
    <source>
        <strain evidence="11 12">DSM 13279</strain>
    </source>
</reference>
<proteinExistence type="inferred from homology"/>
<dbReference type="EMBL" id="ABXJ01000032">
    <property type="protein sequence ID" value="EEA91167.1"/>
    <property type="molecule type" value="Genomic_DNA"/>
</dbReference>
<dbReference type="STRING" id="445975.COLSTE_00616"/>
<dbReference type="AlphaFoldDB" id="B6G975"/>
<dbReference type="RefSeq" id="WP_006720278.1">
    <property type="nucleotide sequence ID" value="NZ_CP085935.1"/>
</dbReference>
<evidence type="ECO:0000256" key="7">
    <source>
        <dbReference type="ARBA" id="ARBA00023136"/>
    </source>
</evidence>
<dbReference type="PIRSF" id="PIRSF016636">
    <property type="entry name" value="AlgI_DltB"/>
    <property type="match status" value="1"/>
</dbReference>
<dbReference type="InterPro" id="IPR051085">
    <property type="entry name" value="MB_O-acyltransferase"/>
</dbReference>
<dbReference type="Proteomes" id="UP000003560">
    <property type="component" value="Unassembled WGS sequence"/>
</dbReference>
<name>B6G975_9ACTN</name>
<keyword evidence="5 10" id="KW-0812">Transmembrane</keyword>
<dbReference type="GO" id="GO:0005886">
    <property type="term" value="C:plasma membrane"/>
    <property type="evidence" value="ECO:0007669"/>
    <property type="project" value="UniProtKB-SubCell"/>
</dbReference>